<dbReference type="AlphaFoldDB" id="A0A2N0VLU7"/>
<dbReference type="OrthoDB" id="9802991at2"/>
<accession>A0A2N0VLU7</accession>
<dbReference type="SUPFAM" id="SSF53474">
    <property type="entry name" value="alpha/beta-Hydrolases"/>
    <property type="match status" value="1"/>
</dbReference>
<comment type="caution">
    <text evidence="2">The sequence shown here is derived from an EMBL/GenBank/DDBJ whole genome shotgun (WGS) entry which is preliminary data.</text>
</comment>
<dbReference type="InterPro" id="IPR004963">
    <property type="entry name" value="PAE/NOTUM"/>
</dbReference>
<dbReference type="InterPro" id="IPR029058">
    <property type="entry name" value="AB_hydrolase_fold"/>
</dbReference>
<evidence type="ECO:0000313" key="3">
    <source>
        <dbReference type="Proteomes" id="UP000233398"/>
    </source>
</evidence>
<dbReference type="Gene3D" id="3.40.50.1820">
    <property type="entry name" value="alpha/beta hydrolase"/>
    <property type="match status" value="1"/>
</dbReference>
<keyword evidence="1" id="KW-0175">Coiled coil</keyword>
<evidence type="ECO:0008006" key="4">
    <source>
        <dbReference type="Google" id="ProtNLM"/>
    </source>
</evidence>
<dbReference type="RefSeq" id="WP_101072675.1">
    <property type="nucleotide sequence ID" value="NZ_PISP01000001.1"/>
</dbReference>
<organism evidence="2 3">
    <name type="scientific">Rhodohalobacter barkolensis</name>
    <dbReference type="NCBI Taxonomy" id="2053187"/>
    <lineage>
        <taxon>Bacteria</taxon>
        <taxon>Pseudomonadati</taxon>
        <taxon>Balneolota</taxon>
        <taxon>Balneolia</taxon>
        <taxon>Balneolales</taxon>
        <taxon>Balneolaceae</taxon>
        <taxon>Rhodohalobacter</taxon>
    </lineage>
</organism>
<dbReference type="Proteomes" id="UP000233398">
    <property type="component" value="Unassembled WGS sequence"/>
</dbReference>
<feature type="coiled-coil region" evidence="1">
    <location>
        <begin position="464"/>
        <end position="491"/>
    </location>
</feature>
<evidence type="ECO:0000256" key="1">
    <source>
        <dbReference type="SAM" id="Coils"/>
    </source>
</evidence>
<dbReference type="PANTHER" id="PTHR21562:SF83">
    <property type="entry name" value="PECTIN ACETYLESTERASE 4"/>
    <property type="match status" value="1"/>
</dbReference>
<name>A0A2N0VLU7_9BACT</name>
<dbReference type="Pfam" id="PF03283">
    <property type="entry name" value="PAE"/>
    <property type="match status" value="1"/>
</dbReference>
<keyword evidence="3" id="KW-1185">Reference proteome</keyword>
<dbReference type="PANTHER" id="PTHR21562">
    <property type="entry name" value="NOTUM-RELATED"/>
    <property type="match status" value="1"/>
</dbReference>
<sequence length="493" mass="55933">MILLAKNLSREIPLNFIFALFFFTALTGLQSGHAQSPQNDHSGQWDVHSPGGETSCADGTEFKYYTREGNPDKLLVYFTGGGACWTGEQCDTETDPTPYAYNLANNDPQNKKGIFNLSHPENPFNDYTIVYAPTCTGDVVLGDSVATYHYQVEDEPEKTVTVHHKGYQNGRSVLNWVYENVDKPETVVVSGSSAGGLATPFYANIIANYYPEARVIGIGDAAGAFRKSATEKADLTSWNMEKTYENHDAFNNLSSQNIGIEKLYTSAANQQLENLELYQVDQANDHVQRFFLRLAETEDPDISALIQKNRRDISDSDPEFQSFMVGGREHTVFNRSLFYSYRANGMLFRDWVKEILDGHSVESVHCQNCERPDFRYTAADQRIIEKVKNLLSGEEQWNSEDDFENNRDCSESSESYSLRCSLVEATMDEEGGPGSFPVTYLFLYEIRDRIGAYDSDDRIIVEFNNQDKRTFQDIKQLIEQVENEIDTQLNIYK</sequence>
<gene>
    <name evidence="2" type="ORF">CWD77_06825</name>
</gene>
<proteinExistence type="predicted"/>
<dbReference type="EMBL" id="PISP01000001">
    <property type="protein sequence ID" value="PKD45160.1"/>
    <property type="molecule type" value="Genomic_DNA"/>
</dbReference>
<reference evidence="2 3" key="1">
    <citation type="submission" date="2017-11" db="EMBL/GenBank/DDBJ databases">
        <title>Rhodohalobacter 15182 sp. nov., isolated from a salt lake.</title>
        <authorList>
            <person name="Han S."/>
        </authorList>
    </citation>
    <scope>NUCLEOTIDE SEQUENCE [LARGE SCALE GENOMIC DNA]</scope>
    <source>
        <strain evidence="2 3">15182</strain>
    </source>
</reference>
<dbReference type="GO" id="GO:0016787">
    <property type="term" value="F:hydrolase activity"/>
    <property type="evidence" value="ECO:0007669"/>
    <property type="project" value="InterPro"/>
</dbReference>
<evidence type="ECO:0000313" key="2">
    <source>
        <dbReference type="EMBL" id="PKD45160.1"/>
    </source>
</evidence>
<protein>
    <recommendedName>
        <fullName evidence="4">Pectinacetylesterase</fullName>
    </recommendedName>
</protein>